<dbReference type="Proteomes" id="UP000887577">
    <property type="component" value="Unplaced"/>
</dbReference>
<dbReference type="GO" id="GO:0005615">
    <property type="term" value="C:extracellular space"/>
    <property type="evidence" value="ECO:0007669"/>
    <property type="project" value="TreeGrafter"/>
</dbReference>
<keyword evidence="3" id="KW-1185">Reference proteome</keyword>
<evidence type="ECO:0000256" key="2">
    <source>
        <dbReference type="SAM" id="SignalP"/>
    </source>
</evidence>
<protein>
    <submittedName>
        <fullName evidence="4">Uncharacterized protein</fullName>
    </submittedName>
</protein>
<evidence type="ECO:0000313" key="4">
    <source>
        <dbReference type="WBParaSite" id="PSU_v2.g1558.t1"/>
    </source>
</evidence>
<feature type="region of interest" description="Disordered" evidence="1">
    <location>
        <begin position="151"/>
        <end position="279"/>
    </location>
</feature>
<proteinExistence type="predicted"/>
<feature type="region of interest" description="Disordered" evidence="1">
    <location>
        <begin position="50"/>
        <end position="74"/>
    </location>
</feature>
<dbReference type="PANTHER" id="PTHR35015:SF4">
    <property type="entry name" value="PROTEIN CBR-OSM-7"/>
    <property type="match status" value="1"/>
</dbReference>
<evidence type="ECO:0000313" key="3">
    <source>
        <dbReference type="Proteomes" id="UP000887577"/>
    </source>
</evidence>
<feature type="chain" id="PRO_5036903298" evidence="2">
    <location>
        <begin position="23"/>
        <end position="650"/>
    </location>
</feature>
<dbReference type="InterPro" id="IPR053124">
    <property type="entry name" value="Notch_signaling_modulators"/>
</dbReference>
<feature type="region of interest" description="Disordered" evidence="1">
    <location>
        <begin position="567"/>
        <end position="589"/>
    </location>
</feature>
<dbReference type="AlphaFoldDB" id="A0A914YDS1"/>
<accession>A0A914YDS1</accession>
<dbReference type="GO" id="GO:0005112">
    <property type="term" value="F:Notch binding"/>
    <property type="evidence" value="ECO:0007669"/>
    <property type="project" value="TreeGrafter"/>
</dbReference>
<evidence type="ECO:0000256" key="1">
    <source>
        <dbReference type="SAM" id="MobiDB-lite"/>
    </source>
</evidence>
<feature type="compositionally biased region" description="Pro residues" evidence="1">
    <location>
        <begin position="59"/>
        <end position="69"/>
    </location>
</feature>
<dbReference type="WBParaSite" id="PSU_v2.g1558.t1">
    <property type="protein sequence ID" value="PSU_v2.g1558.t1"/>
    <property type="gene ID" value="PSU_v2.g1558"/>
</dbReference>
<feature type="signal peptide" evidence="2">
    <location>
        <begin position="1"/>
        <end position="22"/>
    </location>
</feature>
<organism evidence="3 4">
    <name type="scientific">Panagrolaimus superbus</name>
    <dbReference type="NCBI Taxonomy" id="310955"/>
    <lineage>
        <taxon>Eukaryota</taxon>
        <taxon>Metazoa</taxon>
        <taxon>Ecdysozoa</taxon>
        <taxon>Nematoda</taxon>
        <taxon>Chromadorea</taxon>
        <taxon>Rhabditida</taxon>
        <taxon>Tylenchina</taxon>
        <taxon>Panagrolaimomorpha</taxon>
        <taxon>Panagrolaimoidea</taxon>
        <taxon>Panagrolaimidae</taxon>
        <taxon>Panagrolaimus</taxon>
    </lineage>
</organism>
<feature type="compositionally biased region" description="Polar residues" evidence="1">
    <location>
        <begin position="151"/>
        <end position="160"/>
    </location>
</feature>
<name>A0A914YDS1_9BILA</name>
<reference evidence="4" key="1">
    <citation type="submission" date="2022-11" db="UniProtKB">
        <authorList>
            <consortium name="WormBaseParasite"/>
        </authorList>
    </citation>
    <scope>IDENTIFICATION</scope>
</reference>
<dbReference type="GO" id="GO:0045747">
    <property type="term" value="P:positive regulation of Notch signaling pathway"/>
    <property type="evidence" value="ECO:0007669"/>
    <property type="project" value="TreeGrafter"/>
</dbReference>
<sequence length="650" mass="71436">MKTFGLWTLCIILPLIAVYADCAKLSNVVYIACQRNPNLRICSSIRPKHSSSAEDFPDSEPPPPPPLPPMRRRPLLSVSRLPGNLTRSELLLIRQLATQTRKFRNPFSEEQNVLLDEDIVDFSSKEDAVEAFEKSRKSKIIDKASTGASITDNVDPTGSNFPDVGGKVQSISDKKPQTEGSTFPDIEAKSAVSDGSDFPDIEGKAASIGAGDTRVDKKEEADGSEFPDIEGKSKSLSTSGWHKEDDDDDEGTTSKAWHKENGEEPDTVLTRGGNFVQTTDEDAKTRVEAYCDKYQENYDYYCQDSIDKTPALKTHLLKFCPSFEANCPDKAKKKIAPSVTSFPIQTPDSAGNKDAFPDVLNVVKTPEQVAAEERLAKLKKRFPCKPDCNPKIHKHCTAECKCDYLYPHVQRFCNPPPIPFFLNTCRLWYYGCPKYTQYHYASQFVYSKAEKGKTVGGSAVGVGNYGGATPSGFAPGGGLSSTPIVRNAPVVAHDDLTRAVKPDRAKAIAQKTPSNPFEVAQQGFLKEQNIRPKARQATTGEVGAAPGLGTSVHDFDQFSDRRGQVLRARSRSPFSKPGLWEPNPDDPHNRDHANKWWYRPESVGADWLSGQVTYGAHWAVPAAGVGGTDGFSAVHFPTIGNFFNIADDYD</sequence>
<keyword evidence="2" id="KW-0732">Signal</keyword>
<dbReference type="PANTHER" id="PTHR35015">
    <property type="entry name" value="PROTEIN CBR-OSM-7-RELATED"/>
    <property type="match status" value="1"/>
</dbReference>